<dbReference type="Proteomes" id="UP000050741">
    <property type="component" value="Unassembled WGS sequence"/>
</dbReference>
<dbReference type="AlphaFoldDB" id="A0A183BRT3"/>
<dbReference type="WBParaSite" id="GPLIN_000331900">
    <property type="protein sequence ID" value="GPLIN_000331900"/>
    <property type="gene ID" value="GPLIN_000331900"/>
</dbReference>
<keyword evidence="1" id="KW-1185">Reference proteome</keyword>
<reference evidence="1" key="2">
    <citation type="submission" date="2014-05" db="EMBL/GenBank/DDBJ databases">
        <title>The genome and life-stage specific transcriptomes of Globodera pallida elucidate key aspects of plant parasitism by a cyst nematode.</title>
        <authorList>
            <person name="Cotton J.A."/>
            <person name="Lilley C.J."/>
            <person name="Jones L.M."/>
            <person name="Kikuchi T."/>
            <person name="Reid A.J."/>
            <person name="Thorpe P."/>
            <person name="Tsai I.J."/>
            <person name="Beasley H."/>
            <person name="Blok V."/>
            <person name="Cock P.J.A."/>
            <person name="Van den Akker S.E."/>
            <person name="Holroyd N."/>
            <person name="Hunt M."/>
            <person name="Mantelin S."/>
            <person name="Naghra H."/>
            <person name="Pain A."/>
            <person name="Palomares-Rius J.E."/>
            <person name="Zarowiecki M."/>
            <person name="Berriman M."/>
            <person name="Jones J.T."/>
            <person name="Urwin P.E."/>
        </authorList>
    </citation>
    <scope>NUCLEOTIDE SEQUENCE [LARGE SCALE GENOMIC DNA]</scope>
    <source>
        <strain evidence="1">Lindley</strain>
    </source>
</reference>
<accession>A0A183BRT3</accession>
<evidence type="ECO:0000313" key="1">
    <source>
        <dbReference type="Proteomes" id="UP000050741"/>
    </source>
</evidence>
<evidence type="ECO:0000313" key="2">
    <source>
        <dbReference type="WBParaSite" id="GPLIN_000331900"/>
    </source>
</evidence>
<reference evidence="1" key="1">
    <citation type="submission" date="2013-12" db="EMBL/GenBank/DDBJ databases">
        <authorList>
            <person name="Aslett M."/>
        </authorList>
    </citation>
    <scope>NUCLEOTIDE SEQUENCE [LARGE SCALE GENOMIC DNA]</scope>
    <source>
        <strain evidence="1">Lindley</strain>
    </source>
</reference>
<name>A0A183BRT3_GLOPA</name>
<proteinExistence type="predicted"/>
<protein>
    <submittedName>
        <fullName evidence="2">Uncharacterized protein</fullName>
    </submittedName>
</protein>
<reference evidence="2" key="3">
    <citation type="submission" date="2016-06" db="UniProtKB">
        <authorList>
            <consortium name="WormBaseParasite"/>
        </authorList>
    </citation>
    <scope>IDENTIFICATION</scope>
</reference>
<organism evidence="1 2">
    <name type="scientific">Globodera pallida</name>
    <name type="common">Potato cyst nematode worm</name>
    <name type="synonym">Heterodera pallida</name>
    <dbReference type="NCBI Taxonomy" id="36090"/>
    <lineage>
        <taxon>Eukaryota</taxon>
        <taxon>Metazoa</taxon>
        <taxon>Ecdysozoa</taxon>
        <taxon>Nematoda</taxon>
        <taxon>Chromadorea</taxon>
        <taxon>Rhabditida</taxon>
        <taxon>Tylenchina</taxon>
        <taxon>Tylenchomorpha</taxon>
        <taxon>Tylenchoidea</taxon>
        <taxon>Heteroderidae</taxon>
        <taxon>Heteroderinae</taxon>
        <taxon>Globodera</taxon>
    </lineage>
</organism>
<sequence length="212" mass="23031">MQETFGGAAVGTFRSPRARSNAGEYGRHGICCGGGVVDRLLICGHVRDRRRKADEGMSLMEKGACEHGAMDKDMGNERFEKSDVFPGCREVLGSITTCCWKQSLCSSAWSLLPPPKPTTAAALVANVTASQSARKMQGLEKGAKSAAQRASYFVDAMDKGNCRRCATTALLPSLCSYARLRSARRADERCNVIKSREERQECGTACKYFVEA</sequence>